<evidence type="ECO:0000259" key="6">
    <source>
        <dbReference type="PROSITE" id="PS51186"/>
    </source>
</evidence>
<keyword evidence="4" id="KW-0012">Acyltransferase</keyword>
<proteinExistence type="predicted"/>
<sequence length="179" mass="19346">MSGRVAAPETLTPRHDLTAFRSGEPVLDDWLRMRAAGNEGKATRTYVACLHEKGGQVEQSTRVVGFYSLAVGSVAHEIAPGSIRRNMPDPVPVMILARLAVDQSMQGRGIGKALVRDALLRTVQAAGIAGIRAILVHALHERAAAFYTGCGFHPSSVSPLTLLLRMEEVQQYLHPQRTG</sequence>
<organism evidence="7 8">
    <name type="scientific">Nitratidesulfovibrio liaohensis</name>
    <dbReference type="NCBI Taxonomy" id="2604158"/>
    <lineage>
        <taxon>Bacteria</taxon>
        <taxon>Pseudomonadati</taxon>
        <taxon>Thermodesulfobacteriota</taxon>
        <taxon>Desulfovibrionia</taxon>
        <taxon>Desulfovibrionales</taxon>
        <taxon>Desulfovibrionaceae</taxon>
        <taxon>Nitratidesulfovibrio</taxon>
    </lineage>
</organism>
<dbReference type="RefSeq" id="WP_309540527.1">
    <property type="nucleotide sequence ID" value="NZ_CP133659.1"/>
</dbReference>
<name>A0ABY9QY30_9BACT</name>
<evidence type="ECO:0000256" key="2">
    <source>
        <dbReference type="ARBA" id="ARBA00022649"/>
    </source>
</evidence>
<dbReference type="InterPro" id="IPR016181">
    <property type="entry name" value="Acyl_CoA_acyltransferase"/>
</dbReference>
<evidence type="ECO:0000256" key="3">
    <source>
        <dbReference type="ARBA" id="ARBA00022679"/>
    </source>
</evidence>
<feature type="domain" description="N-acetyltransferase" evidence="6">
    <location>
        <begin position="18"/>
        <end position="171"/>
    </location>
</feature>
<comment type="catalytic activity">
    <reaction evidence="5">
        <text>glycyl-tRNA(Gly) + acetyl-CoA = N-acetylglycyl-tRNA(Gly) + CoA + H(+)</text>
        <dbReference type="Rhea" id="RHEA:81867"/>
        <dbReference type="Rhea" id="RHEA-COMP:9683"/>
        <dbReference type="Rhea" id="RHEA-COMP:19766"/>
        <dbReference type="ChEBI" id="CHEBI:15378"/>
        <dbReference type="ChEBI" id="CHEBI:57287"/>
        <dbReference type="ChEBI" id="CHEBI:57288"/>
        <dbReference type="ChEBI" id="CHEBI:78522"/>
        <dbReference type="ChEBI" id="CHEBI:232036"/>
    </reaction>
</comment>
<keyword evidence="1" id="KW-0678">Repressor</keyword>
<dbReference type="SUPFAM" id="SSF55729">
    <property type="entry name" value="Acyl-CoA N-acyltransferases (Nat)"/>
    <property type="match status" value="1"/>
</dbReference>
<dbReference type="Pfam" id="PF13508">
    <property type="entry name" value="Acetyltransf_7"/>
    <property type="match status" value="1"/>
</dbReference>
<keyword evidence="8" id="KW-1185">Reference proteome</keyword>
<dbReference type="PANTHER" id="PTHR36449">
    <property type="entry name" value="ACETYLTRANSFERASE-RELATED"/>
    <property type="match status" value="1"/>
</dbReference>
<evidence type="ECO:0000256" key="5">
    <source>
        <dbReference type="ARBA" id="ARBA00049880"/>
    </source>
</evidence>
<dbReference type="Gene3D" id="3.40.630.30">
    <property type="match status" value="1"/>
</dbReference>
<dbReference type="InterPro" id="IPR000182">
    <property type="entry name" value="GNAT_dom"/>
</dbReference>
<keyword evidence="2" id="KW-1277">Toxin-antitoxin system</keyword>
<evidence type="ECO:0000256" key="1">
    <source>
        <dbReference type="ARBA" id="ARBA00022491"/>
    </source>
</evidence>
<dbReference type="EMBL" id="CP133659">
    <property type="protein sequence ID" value="WMW64435.1"/>
    <property type="molecule type" value="Genomic_DNA"/>
</dbReference>
<evidence type="ECO:0000256" key="4">
    <source>
        <dbReference type="ARBA" id="ARBA00023315"/>
    </source>
</evidence>
<gene>
    <name evidence="7" type="ORF">KPS_002451</name>
</gene>
<dbReference type="CDD" id="cd04301">
    <property type="entry name" value="NAT_SF"/>
    <property type="match status" value="1"/>
</dbReference>
<dbReference type="Proteomes" id="UP001180616">
    <property type="component" value="Chromosome"/>
</dbReference>
<evidence type="ECO:0000313" key="7">
    <source>
        <dbReference type="EMBL" id="WMW64435.1"/>
    </source>
</evidence>
<keyword evidence="3" id="KW-0808">Transferase</keyword>
<accession>A0ABY9QY30</accession>
<reference evidence="7" key="1">
    <citation type="submission" date="2023-09" db="EMBL/GenBank/DDBJ databases">
        <authorList>
            <consortium name="CW5 consortium"/>
            <person name="Lu C.-W."/>
        </authorList>
    </citation>
    <scope>NUCLEOTIDE SEQUENCE</scope>
    <source>
        <strain evidence="7">KPS</strain>
    </source>
</reference>
<dbReference type="PANTHER" id="PTHR36449:SF1">
    <property type="entry name" value="ACETYLTRANSFERASE"/>
    <property type="match status" value="1"/>
</dbReference>
<protein>
    <submittedName>
        <fullName evidence="7">GNAT family N-acetyltransferase</fullName>
    </submittedName>
</protein>
<evidence type="ECO:0000313" key="8">
    <source>
        <dbReference type="Proteomes" id="UP001180616"/>
    </source>
</evidence>
<dbReference type="PROSITE" id="PS51186">
    <property type="entry name" value="GNAT"/>
    <property type="match status" value="1"/>
</dbReference>